<feature type="transmembrane region" description="Helical" evidence="7">
    <location>
        <begin position="129"/>
        <end position="150"/>
    </location>
</feature>
<dbReference type="GO" id="GO:0005886">
    <property type="term" value="C:plasma membrane"/>
    <property type="evidence" value="ECO:0007669"/>
    <property type="project" value="UniProtKB-SubCell"/>
</dbReference>
<evidence type="ECO:0000256" key="3">
    <source>
        <dbReference type="ARBA" id="ARBA00022475"/>
    </source>
</evidence>
<evidence type="ECO:0000256" key="4">
    <source>
        <dbReference type="ARBA" id="ARBA00022692"/>
    </source>
</evidence>
<evidence type="ECO:0000256" key="8">
    <source>
        <dbReference type="SAM" id="MobiDB-lite"/>
    </source>
</evidence>
<name>A0AAU7XDA3_9HYPH</name>
<comment type="subcellular location">
    <subcellularLocation>
        <location evidence="1 7">Cell membrane</location>
        <topology evidence="1 7">Multi-pass membrane protein</topology>
    </subcellularLocation>
</comment>
<sequence length="152" mass="15424">MRWRARSCSGRSASRSRRSGPRADCCCSTSPSRWFRPAHRAQGGRGARAGDGRAAACHGRVPGGDPLLAGPGAISATILAAAKALNPLSLALFLGALVVVMAIALAAMLSAGRIDRALGATGRAVVERLLGLILSALAVQFVADGIKALIAA</sequence>
<dbReference type="InterPro" id="IPR002771">
    <property type="entry name" value="Multi_antbiot-R_MarC"/>
</dbReference>
<evidence type="ECO:0000256" key="2">
    <source>
        <dbReference type="ARBA" id="ARBA00009784"/>
    </source>
</evidence>
<gene>
    <name evidence="9" type="ORF">ABS361_07790</name>
</gene>
<proteinExistence type="inferred from homology"/>
<comment type="caution">
    <text evidence="7">Lacks conserved residue(s) required for the propagation of feature annotation.</text>
</comment>
<evidence type="ECO:0000313" key="9">
    <source>
        <dbReference type="EMBL" id="XBY46120.1"/>
    </source>
</evidence>
<dbReference type="RefSeq" id="WP_407051217.1">
    <property type="nucleotide sequence ID" value="NZ_CP158568.1"/>
</dbReference>
<evidence type="ECO:0000256" key="5">
    <source>
        <dbReference type="ARBA" id="ARBA00022989"/>
    </source>
</evidence>
<feature type="region of interest" description="Disordered" evidence="8">
    <location>
        <begin position="1"/>
        <end position="24"/>
    </location>
</feature>
<accession>A0AAU7XDA3</accession>
<dbReference type="AlphaFoldDB" id="A0AAU7XDA3"/>
<dbReference type="EMBL" id="CP158568">
    <property type="protein sequence ID" value="XBY46120.1"/>
    <property type="molecule type" value="Genomic_DNA"/>
</dbReference>
<dbReference type="PANTHER" id="PTHR33508:SF1">
    <property type="entry name" value="UPF0056 MEMBRANE PROTEIN YHCE"/>
    <property type="match status" value="1"/>
</dbReference>
<keyword evidence="6 7" id="KW-0472">Membrane</keyword>
<dbReference type="Pfam" id="PF01914">
    <property type="entry name" value="MarC"/>
    <property type="match status" value="1"/>
</dbReference>
<dbReference type="KEGG" id="mflg:ABS361_07790"/>
<evidence type="ECO:0000256" key="1">
    <source>
        <dbReference type="ARBA" id="ARBA00004651"/>
    </source>
</evidence>
<reference evidence="9" key="1">
    <citation type="submission" date="2024-06" db="EMBL/GenBank/DDBJ databases">
        <title>Methylostella associata gen. nov., sp. nov., a novel Ancalomicrobiaceae-affiliated facultatively methylotrophic bacteria that feed on methanotrophs of the genus Methylococcus.</title>
        <authorList>
            <person name="Saltykova V."/>
            <person name="Danilova O.V."/>
            <person name="Oshkin I.Y."/>
            <person name="Belova S.E."/>
            <person name="Pimenov N.V."/>
            <person name="Dedysh S.N."/>
        </authorList>
    </citation>
    <scope>NUCLEOTIDE SEQUENCE</scope>
    <source>
        <strain evidence="9">S20</strain>
    </source>
</reference>
<protein>
    <recommendedName>
        <fullName evidence="7">UPF0056 membrane protein</fullName>
    </recommendedName>
</protein>
<keyword evidence="5 7" id="KW-1133">Transmembrane helix</keyword>
<evidence type="ECO:0000256" key="7">
    <source>
        <dbReference type="RuleBase" id="RU362048"/>
    </source>
</evidence>
<dbReference type="PANTHER" id="PTHR33508">
    <property type="entry name" value="UPF0056 MEMBRANE PROTEIN YHCE"/>
    <property type="match status" value="1"/>
</dbReference>
<keyword evidence="4 7" id="KW-0812">Transmembrane</keyword>
<evidence type="ECO:0000256" key="6">
    <source>
        <dbReference type="ARBA" id="ARBA00023136"/>
    </source>
</evidence>
<feature type="transmembrane region" description="Helical" evidence="7">
    <location>
        <begin position="88"/>
        <end position="109"/>
    </location>
</feature>
<keyword evidence="3" id="KW-1003">Cell membrane</keyword>
<comment type="similarity">
    <text evidence="2 7">Belongs to the UPF0056 (MarC) family.</text>
</comment>
<feature type="compositionally biased region" description="Low complexity" evidence="8">
    <location>
        <begin position="1"/>
        <end position="13"/>
    </location>
</feature>
<organism evidence="9">
    <name type="scientific">Methyloraptor flagellatus</name>
    <dbReference type="NCBI Taxonomy" id="3162530"/>
    <lineage>
        <taxon>Bacteria</taxon>
        <taxon>Pseudomonadati</taxon>
        <taxon>Pseudomonadota</taxon>
        <taxon>Alphaproteobacteria</taxon>
        <taxon>Hyphomicrobiales</taxon>
        <taxon>Ancalomicrobiaceae</taxon>
        <taxon>Methyloraptor</taxon>
    </lineage>
</organism>